<evidence type="ECO:0000259" key="6">
    <source>
        <dbReference type="Pfam" id="PF02782"/>
    </source>
</evidence>
<dbReference type="Gene3D" id="3.30.420.40">
    <property type="match status" value="2"/>
</dbReference>
<keyword evidence="2 4" id="KW-0808">Transferase</keyword>
<comment type="similarity">
    <text evidence="1 4">Belongs to the FGGY kinase family.</text>
</comment>
<proteinExistence type="inferred from homology"/>
<dbReference type="InterPro" id="IPR018485">
    <property type="entry name" value="FGGY_C"/>
</dbReference>
<dbReference type="PANTHER" id="PTHR43095">
    <property type="entry name" value="SUGAR KINASE"/>
    <property type="match status" value="1"/>
</dbReference>
<name>A0A1S7RZ35_AGRTU</name>
<accession>A0A1S7RZ35</accession>
<evidence type="ECO:0000256" key="2">
    <source>
        <dbReference type="ARBA" id="ARBA00022679"/>
    </source>
</evidence>
<evidence type="ECO:0000256" key="1">
    <source>
        <dbReference type="ARBA" id="ARBA00009156"/>
    </source>
</evidence>
<reference evidence="7 8" key="1">
    <citation type="submission" date="2016-01" db="EMBL/GenBank/DDBJ databases">
        <authorList>
            <person name="Oliw E.H."/>
        </authorList>
    </citation>
    <scope>NUCLEOTIDE SEQUENCE [LARGE SCALE GENOMIC DNA]</scope>
    <source>
        <strain evidence="7 8">Kerr 14</strain>
    </source>
</reference>
<dbReference type="InterPro" id="IPR018484">
    <property type="entry name" value="FGGY_N"/>
</dbReference>
<dbReference type="PANTHER" id="PTHR43095:SF3">
    <property type="entry name" value="L-XYLULOSE_3-KETO-L-GULONATE KINASE"/>
    <property type="match status" value="1"/>
</dbReference>
<feature type="domain" description="Carbohydrate kinase FGGY N-terminal" evidence="5">
    <location>
        <begin position="17"/>
        <end position="260"/>
    </location>
</feature>
<dbReference type="AlphaFoldDB" id="A0A1S7RZ35"/>
<dbReference type="InterPro" id="IPR000577">
    <property type="entry name" value="Carb_kinase_FGGY"/>
</dbReference>
<dbReference type="PIRSF" id="PIRSF000538">
    <property type="entry name" value="GlpK"/>
    <property type="match status" value="1"/>
</dbReference>
<evidence type="ECO:0000313" key="8">
    <source>
        <dbReference type="Proteomes" id="UP000191897"/>
    </source>
</evidence>
<evidence type="ECO:0000256" key="4">
    <source>
        <dbReference type="RuleBase" id="RU003733"/>
    </source>
</evidence>
<dbReference type="CDD" id="cd07802">
    <property type="entry name" value="ASKHA_NBD_FGGY_EcLyxK-like"/>
    <property type="match status" value="1"/>
</dbReference>
<evidence type="ECO:0000256" key="3">
    <source>
        <dbReference type="ARBA" id="ARBA00022777"/>
    </source>
</evidence>
<dbReference type="PROSITE" id="PS00445">
    <property type="entry name" value="FGGY_KINASES_2"/>
    <property type="match status" value="1"/>
</dbReference>
<dbReference type="Proteomes" id="UP000191897">
    <property type="component" value="Unassembled WGS sequence"/>
</dbReference>
<protein>
    <submittedName>
        <fullName evidence="7">Putative L-xylulose kinase</fullName>
    </submittedName>
</protein>
<dbReference type="GO" id="GO:0005975">
    <property type="term" value="P:carbohydrate metabolic process"/>
    <property type="evidence" value="ECO:0007669"/>
    <property type="project" value="InterPro"/>
</dbReference>
<organism evidence="7 8">
    <name type="scientific">Agrobacterium tumefaciens str. Kerr 14</name>
    <dbReference type="NCBI Taxonomy" id="1183424"/>
    <lineage>
        <taxon>Bacteria</taxon>
        <taxon>Pseudomonadati</taxon>
        <taxon>Pseudomonadota</taxon>
        <taxon>Alphaproteobacteria</taxon>
        <taxon>Hyphomicrobiales</taxon>
        <taxon>Rhizobiaceae</taxon>
        <taxon>Rhizobium/Agrobacterium group</taxon>
        <taxon>Agrobacterium</taxon>
        <taxon>Agrobacterium tumefaciens complex</taxon>
    </lineage>
</organism>
<dbReference type="GO" id="GO:0016301">
    <property type="term" value="F:kinase activity"/>
    <property type="evidence" value="ECO:0007669"/>
    <property type="project" value="UniProtKB-KW"/>
</dbReference>
<dbReference type="InterPro" id="IPR043129">
    <property type="entry name" value="ATPase_NBD"/>
</dbReference>
<evidence type="ECO:0000259" key="5">
    <source>
        <dbReference type="Pfam" id="PF00370"/>
    </source>
</evidence>
<dbReference type="Pfam" id="PF00370">
    <property type="entry name" value="FGGY_N"/>
    <property type="match status" value="1"/>
</dbReference>
<dbReference type="Pfam" id="PF02782">
    <property type="entry name" value="FGGY_C"/>
    <property type="match status" value="1"/>
</dbReference>
<feature type="domain" description="Carbohydrate kinase FGGY C-terminal" evidence="6">
    <location>
        <begin position="270"/>
        <end position="453"/>
    </location>
</feature>
<dbReference type="EMBL" id="FBWC01000027">
    <property type="protein sequence ID" value="CUX59677.1"/>
    <property type="molecule type" value="Genomic_DNA"/>
</dbReference>
<sequence length="509" mass="55244">MARKHGISIIVADKNHILGLDVGNTVIKAVLFDTAGRQIAQHAIDGQSTFPQPGYVERDLEELWRNGCEAIRQLLVKSSVDPSSILAVGCAGHGNGLYLLDKNQQPLIGIQSLDSRAADVAAELDRKSGAQLQARCLQRPWPAQTPSLLAWVKRHAPDLYGQIGTVLFCKDFVNFRLTDCLANDISDLSGAGLLALPEARLDRELLSLYDLEDGFAFFPRLVESADIVGHVTSGAADITGLPEGIPVIGGFFDVVSSAMGSGVINAGEASIIAGTWSINQVFADKPVISPDVFMVTTFGRDRYVNIESSATSAANLEWYVHRVRGDHGDHAFERCNELVGSVTPRADDPFFHPFIFGSRLGAEFRGGFYGLAGWHGEGHMLRALFEGVCFEHRRHIGVLREAGLPVESAVMSGGGSRSQHWPQIMADVLEIPLRVAEARETGALGAAIGAAVAIRLYPDYEEAVAAMTRVANAYQPDAAQVSHYGRRYRLYAELTAQLRGFWSALRLPQ</sequence>
<dbReference type="InterPro" id="IPR050406">
    <property type="entry name" value="FGGY_Carb_Kinase"/>
</dbReference>
<keyword evidence="3 4" id="KW-0418">Kinase</keyword>
<dbReference type="GO" id="GO:0016773">
    <property type="term" value="F:phosphotransferase activity, alcohol group as acceptor"/>
    <property type="evidence" value="ECO:0007669"/>
    <property type="project" value="InterPro"/>
</dbReference>
<dbReference type="InterPro" id="IPR018483">
    <property type="entry name" value="Carb_kinase_FGGY_CS"/>
</dbReference>
<evidence type="ECO:0000313" key="7">
    <source>
        <dbReference type="EMBL" id="CUX59677.1"/>
    </source>
</evidence>
<gene>
    <name evidence="7" type="ORF">AGR4C_Lc50349</name>
</gene>
<dbReference type="SUPFAM" id="SSF53067">
    <property type="entry name" value="Actin-like ATPase domain"/>
    <property type="match status" value="2"/>
</dbReference>